<dbReference type="Proteomes" id="UP001497516">
    <property type="component" value="Chromosome 7"/>
</dbReference>
<dbReference type="AlphaFoldDB" id="A0AAV2FYA8"/>
<reference evidence="2 3" key="1">
    <citation type="submission" date="2024-04" db="EMBL/GenBank/DDBJ databases">
        <authorList>
            <person name="Fracassetti M."/>
        </authorList>
    </citation>
    <scope>NUCLEOTIDE SEQUENCE [LARGE SCALE GENOMIC DNA]</scope>
</reference>
<proteinExistence type="predicted"/>
<sequence length="99" mass="10738">MYWTNCVPVLLSFPVANQILPPAARTQPRIVAFNIKQEDEMGKLGSGDFEKKLALPLPTATTEKKLIMEKRSGSATASGSSSPHQFRASIELQNHGSGL</sequence>
<evidence type="ECO:0000256" key="1">
    <source>
        <dbReference type="SAM" id="MobiDB-lite"/>
    </source>
</evidence>
<evidence type="ECO:0000313" key="2">
    <source>
        <dbReference type="EMBL" id="CAL1402957.1"/>
    </source>
</evidence>
<feature type="region of interest" description="Disordered" evidence="1">
    <location>
        <begin position="70"/>
        <end position="99"/>
    </location>
</feature>
<dbReference type="EMBL" id="OZ034820">
    <property type="protein sequence ID" value="CAL1402957.1"/>
    <property type="molecule type" value="Genomic_DNA"/>
</dbReference>
<feature type="compositionally biased region" description="Low complexity" evidence="1">
    <location>
        <begin position="73"/>
        <end position="82"/>
    </location>
</feature>
<name>A0AAV2FYA8_9ROSI</name>
<accession>A0AAV2FYA8</accession>
<organism evidence="2 3">
    <name type="scientific">Linum trigynum</name>
    <dbReference type="NCBI Taxonomy" id="586398"/>
    <lineage>
        <taxon>Eukaryota</taxon>
        <taxon>Viridiplantae</taxon>
        <taxon>Streptophyta</taxon>
        <taxon>Embryophyta</taxon>
        <taxon>Tracheophyta</taxon>
        <taxon>Spermatophyta</taxon>
        <taxon>Magnoliopsida</taxon>
        <taxon>eudicotyledons</taxon>
        <taxon>Gunneridae</taxon>
        <taxon>Pentapetalae</taxon>
        <taxon>rosids</taxon>
        <taxon>fabids</taxon>
        <taxon>Malpighiales</taxon>
        <taxon>Linaceae</taxon>
        <taxon>Linum</taxon>
    </lineage>
</organism>
<keyword evidence="3" id="KW-1185">Reference proteome</keyword>
<evidence type="ECO:0000313" key="3">
    <source>
        <dbReference type="Proteomes" id="UP001497516"/>
    </source>
</evidence>
<protein>
    <submittedName>
        <fullName evidence="2">Uncharacterized protein</fullName>
    </submittedName>
</protein>
<gene>
    <name evidence="2" type="ORF">LTRI10_LOCUS42923</name>
</gene>